<dbReference type="GO" id="GO:0006013">
    <property type="term" value="P:mannose metabolic process"/>
    <property type="evidence" value="ECO:0007669"/>
    <property type="project" value="InterPro"/>
</dbReference>
<dbReference type="InterPro" id="IPR011013">
    <property type="entry name" value="Gal_mutarotase_sf_dom"/>
</dbReference>
<dbReference type="Gene3D" id="2.70.98.30">
    <property type="entry name" value="Golgi alpha-mannosidase II, domain 4"/>
    <property type="match status" value="1"/>
</dbReference>
<feature type="domain" description="Glycoside hydrolase family 38 central" evidence="5">
    <location>
        <begin position="517"/>
        <end position="593"/>
    </location>
</feature>
<dbReference type="InterPro" id="IPR015341">
    <property type="entry name" value="Glyco_hydro_38_cen"/>
</dbReference>
<comment type="similarity">
    <text evidence="1">Belongs to the glycosyl hydrolase 38 family.</text>
</comment>
<dbReference type="PATRIC" id="fig|1445510.3.peg.4904"/>
<reference evidence="6 7" key="1">
    <citation type="submission" date="2014-01" db="EMBL/GenBank/DDBJ databases">
        <title>Full genme sequencing of cellulolytic bacterium Gynuella sunshinyii YC6258T gen. nov., sp. nov.</title>
        <authorList>
            <person name="Khan H."/>
            <person name="Chung E.J."/>
            <person name="Chung Y.R."/>
        </authorList>
    </citation>
    <scope>NUCLEOTIDE SEQUENCE [LARGE SCALE GENOMIC DNA]</scope>
    <source>
        <strain evidence="6 7">YC6258</strain>
    </source>
</reference>
<keyword evidence="7" id="KW-1185">Reference proteome</keyword>
<gene>
    <name evidence="6" type="ORF">YC6258_04944</name>
</gene>
<keyword evidence="4 6" id="KW-0326">Glycosidase</keyword>
<dbReference type="Pfam" id="PF01074">
    <property type="entry name" value="Glyco_hydro_38N"/>
    <property type="match status" value="1"/>
</dbReference>
<evidence type="ECO:0000313" key="7">
    <source>
        <dbReference type="Proteomes" id="UP000032266"/>
    </source>
</evidence>
<protein>
    <submittedName>
        <fullName evidence="6">Alpha-mannosidase</fullName>
        <ecNumber evidence="6">3.2.1.24</ecNumber>
    </submittedName>
</protein>
<dbReference type="FunFam" id="2.70.98.30:FF:000010">
    <property type="entry name" value="Cytosolic alpha-mannosidase"/>
    <property type="match status" value="1"/>
</dbReference>
<dbReference type="STRING" id="1445510.YC6258_04944"/>
<dbReference type="EC" id="3.2.1.24" evidence="6"/>
<dbReference type="InterPro" id="IPR037094">
    <property type="entry name" value="Glyco_hydro_38_cen_sf"/>
</dbReference>
<dbReference type="SUPFAM" id="SSF88713">
    <property type="entry name" value="Glycoside hydrolase/deacetylase"/>
    <property type="match status" value="1"/>
</dbReference>
<dbReference type="Gene3D" id="1.20.1270.50">
    <property type="entry name" value="Glycoside hydrolase family 38, central domain"/>
    <property type="match status" value="1"/>
</dbReference>
<dbReference type="GO" id="GO:0009313">
    <property type="term" value="P:oligosaccharide catabolic process"/>
    <property type="evidence" value="ECO:0007669"/>
    <property type="project" value="TreeGrafter"/>
</dbReference>
<dbReference type="AlphaFoldDB" id="A0A0C5VRW9"/>
<dbReference type="SUPFAM" id="SSF88688">
    <property type="entry name" value="Families 57/38 glycoside transferase middle domain"/>
    <property type="match status" value="1"/>
</dbReference>
<dbReference type="RefSeq" id="WP_044618856.1">
    <property type="nucleotide sequence ID" value="NZ_CP007142.1"/>
</dbReference>
<dbReference type="OrthoDB" id="9764050at2"/>
<accession>A0A0C5VRW9</accession>
<dbReference type="Pfam" id="PF07748">
    <property type="entry name" value="Glyco_hydro_38C"/>
    <property type="match status" value="1"/>
</dbReference>
<dbReference type="InterPro" id="IPR000602">
    <property type="entry name" value="Glyco_hydro_38_N"/>
</dbReference>
<dbReference type="Gene3D" id="3.20.110.10">
    <property type="entry name" value="Glycoside hydrolase 38, N terminal domain"/>
    <property type="match status" value="1"/>
</dbReference>
<dbReference type="SMART" id="SM00872">
    <property type="entry name" value="Alpha-mann_mid"/>
    <property type="match status" value="1"/>
</dbReference>
<evidence type="ECO:0000259" key="5">
    <source>
        <dbReference type="SMART" id="SM00872"/>
    </source>
</evidence>
<dbReference type="FunFam" id="3.20.110.10:FF:000002">
    <property type="entry name" value="alpha-mannosidase 2C1 isoform X1"/>
    <property type="match status" value="1"/>
</dbReference>
<proteinExistence type="inferred from homology"/>
<evidence type="ECO:0000256" key="2">
    <source>
        <dbReference type="ARBA" id="ARBA00022723"/>
    </source>
</evidence>
<dbReference type="PANTHER" id="PTHR46017:SF1">
    <property type="entry name" value="ALPHA-MANNOSIDASE 2C1"/>
    <property type="match status" value="1"/>
</dbReference>
<keyword evidence="3 6" id="KW-0378">Hydrolase</keyword>
<evidence type="ECO:0000256" key="1">
    <source>
        <dbReference type="ARBA" id="ARBA00009792"/>
    </source>
</evidence>
<dbReference type="CDD" id="cd10789">
    <property type="entry name" value="GH38N_AMII_ER_cytosolic"/>
    <property type="match status" value="1"/>
</dbReference>
<dbReference type="KEGG" id="gsn:YC6258_04944"/>
<dbReference type="Proteomes" id="UP000032266">
    <property type="component" value="Chromosome"/>
</dbReference>
<dbReference type="InterPro" id="IPR028995">
    <property type="entry name" value="Glyco_hydro_57/38_cen_sf"/>
</dbReference>
<dbReference type="Pfam" id="PF09261">
    <property type="entry name" value="Alpha-mann_mid"/>
    <property type="match status" value="1"/>
</dbReference>
<evidence type="ECO:0000313" key="6">
    <source>
        <dbReference type="EMBL" id="AJQ96976.1"/>
    </source>
</evidence>
<sequence length="1007" mass="113321">MVHSLTLQQRLERHQVRLEELVYWTERQKQPLTQLTLEGEPATVGTPWPGTDGVFNFTGNGTVPADWPLADCRLRMNLGGEGLVMLSDDQGIATGYGIDPYHRSFPLKSCQFSFTAECTARLPFGEPVRAPRIEWAELVWIDTAVEQLHLLMQQIAEAAETLKGHDVVPHLLDLAEKAFYQLDWPSATEHYISRTAQAPLQQKIWQLPVTRGEPSELSEQQRQTVIDVYQQLLKGLAELQKRFPPEGEIALTGHAHIDLCWLWPYDETRRKLRRTFHTALSLMEQSPEFRFNQSTAHYYWQISQTDPALLEKITERVKTGQWETLGGLWVEPDTNMPTGESLARQVLYGQQFFEQQFGIRHETCWMPDCFGFTGALPQLLQQGGMKNFFTIKVNWSETNRFPADLFWWEGLDGSRVLMHTFDNPMQGYNGFVHPHGHRETWKNFRGKDKHPQTLLTVGYGDGGGGPVPEMITREEQLKVFPTLPKARWATVKDFFAGANQSAERTALPVWAGEIYLELHRATLTTQGRVKKAHRDAEQALISAEIAGSLAHMLGADAPDSLRDSWRYVLKNEFHDILPGSSIREVNIQAVEELTEVIRQAHEYQQDAMQTLIGQLPAAHGKHLVVVNPSLDCRPLETELADGTALSTDTLLPPLSVAVVDPDQLQPGGSLSVSETHLENRHLRILLNADGTLASMLHKASGRETLAGRGNQLWAYTADKPRNWDAWDVEEDFAARGEEITDLHSLQVVESGSHRVAIRLVRQFRDSRICQTYSLTANGKRLDIHTELDWHDRRILLKTLTPVAVKAREATCECAYGVVKRPTHENTSWDAAMFEAAAHRFADLSEPGFGVALLNNGKYGHSIRHNILALSLLRSPIYPDPLADEGEQQFTYALYPHNDEWYRGGVREEAEALNRPLLISESQPAAMGLYQPVKLSGPVSLSGFKPAEDGQGLILRVYEPAGGRGSLEMGLTKGWKNEGPVTVLEEPMNVSANSIKPFEIKSFRLCRG</sequence>
<dbReference type="InterPro" id="IPR041147">
    <property type="entry name" value="GH38_C"/>
</dbReference>
<dbReference type="SUPFAM" id="SSF74650">
    <property type="entry name" value="Galactose mutarotase-like"/>
    <property type="match status" value="1"/>
</dbReference>
<dbReference type="EMBL" id="CP007142">
    <property type="protein sequence ID" value="AJQ96976.1"/>
    <property type="molecule type" value="Genomic_DNA"/>
</dbReference>
<dbReference type="Pfam" id="PF17677">
    <property type="entry name" value="Glyco_hydro38C2"/>
    <property type="match status" value="1"/>
</dbReference>
<dbReference type="GO" id="GO:0046872">
    <property type="term" value="F:metal ion binding"/>
    <property type="evidence" value="ECO:0007669"/>
    <property type="project" value="UniProtKB-KW"/>
</dbReference>
<organism evidence="6 7">
    <name type="scientific">Gynuella sunshinyii YC6258</name>
    <dbReference type="NCBI Taxonomy" id="1445510"/>
    <lineage>
        <taxon>Bacteria</taxon>
        <taxon>Pseudomonadati</taxon>
        <taxon>Pseudomonadota</taxon>
        <taxon>Gammaproteobacteria</taxon>
        <taxon>Oceanospirillales</taxon>
        <taxon>Saccharospirillaceae</taxon>
        <taxon>Gynuella</taxon>
    </lineage>
</organism>
<evidence type="ECO:0000256" key="4">
    <source>
        <dbReference type="ARBA" id="ARBA00023295"/>
    </source>
</evidence>
<dbReference type="HOGENOM" id="CLU_003442_1_0_6"/>
<dbReference type="InterPro" id="IPR027291">
    <property type="entry name" value="Glyco_hydro_38_N_sf"/>
</dbReference>
<dbReference type="GO" id="GO:0030246">
    <property type="term" value="F:carbohydrate binding"/>
    <property type="evidence" value="ECO:0007669"/>
    <property type="project" value="InterPro"/>
</dbReference>
<evidence type="ECO:0000256" key="3">
    <source>
        <dbReference type="ARBA" id="ARBA00022801"/>
    </source>
</evidence>
<dbReference type="InterPro" id="IPR011682">
    <property type="entry name" value="Glyco_hydro_38_C"/>
</dbReference>
<keyword evidence="2" id="KW-0479">Metal-binding</keyword>
<name>A0A0C5VRW9_9GAMM</name>
<dbReference type="GO" id="GO:0004559">
    <property type="term" value="F:alpha-mannosidase activity"/>
    <property type="evidence" value="ECO:0007669"/>
    <property type="project" value="UniProtKB-EC"/>
</dbReference>
<dbReference type="PANTHER" id="PTHR46017">
    <property type="entry name" value="ALPHA-MANNOSIDASE 2C1"/>
    <property type="match status" value="1"/>
</dbReference>
<dbReference type="InterPro" id="IPR011330">
    <property type="entry name" value="Glyco_hydro/deAcase_b/a-brl"/>
</dbReference>